<dbReference type="OrthoDB" id="5088636at2"/>
<proteinExistence type="predicted"/>
<protein>
    <submittedName>
        <fullName evidence="1">Uncharacterized protein</fullName>
    </submittedName>
</protein>
<dbReference type="GO" id="GO:0008237">
    <property type="term" value="F:metallopeptidase activity"/>
    <property type="evidence" value="ECO:0007669"/>
    <property type="project" value="InterPro"/>
</dbReference>
<accession>A0A1I3VA71</accession>
<evidence type="ECO:0000313" key="1">
    <source>
        <dbReference type="EMBL" id="SFJ91031.1"/>
    </source>
</evidence>
<sequence>MKNPTIDWENSSDEFIAAFEMHPEFSTLDRGDVEAILKEDVARAQRMAAAGLRHLRTILGANRNAGKLDRWRRDALAPLYFGKASTVVQIRSTRHRLERAHRRLRDNRLHLRMREQRHAGSGTNGRNPGYFLSPNRFQLFPEWAKKDAEDRAAILVHELLHEWLSDQKIGRQTVYGEDLARRLAREDPGKARRSPENFEHFLLQVWRDEGLEAPSGAEKLDTPLKLISEAPDDATGLLADRPVLTPATMGGRRDLAFCALRARSGHQIYPAIFEYDARPIRRRSQDGATGETSFPAACCTLPDGTVIAAVRGTGSKRLKLIAWSVENEQPERIADSGDIYGDVYSQPDIIALGGGQMCVCFKIKNGRMKVDLVEYSSSSGFRRYGSAETSGPIHDHGRACLVSPVDEIYGLAGEDAPNEVVIATAFRTREGQLSMDLWTGNFGRREVRRQGGIADRTITGRPGIAALTRGREQRRVVTAARDEATGRLWLTCFEVDDPARPRRMGDSGLEGPRMSHSPDIVTVTEGFSQQLATAIRYSENGRIIVSTWSAPDDSDNFIRHRHSSSDTTPMIDSTPSLMAVEGQQSEDLLTSAIGANGRLALQLWGEP</sequence>
<reference evidence="2" key="1">
    <citation type="submission" date="2016-10" db="EMBL/GenBank/DDBJ databases">
        <authorList>
            <person name="Varghese N."/>
            <person name="Submissions S."/>
        </authorList>
    </citation>
    <scope>NUCLEOTIDE SEQUENCE [LARGE SCALE GENOMIC DNA]</scope>
    <source>
        <strain evidence="2">DSM 26471</strain>
    </source>
</reference>
<dbReference type="AlphaFoldDB" id="A0A1I3VA71"/>
<evidence type="ECO:0000313" key="2">
    <source>
        <dbReference type="Proteomes" id="UP000199630"/>
    </source>
</evidence>
<dbReference type="InterPro" id="IPR024079">
    <property type="entry name" value="MetalloPept_cat_dom_sf"/>
</dbReference>
<dbReference type="Gene3D" id="3.40.390.10">
    <property type="entry name" value="Collagenase (Catalytic Domain)"/>
    <property type="match status" value="1"/>
</dbReference>
<dbReference type="RefSeq" id="WP_090061746.1">
    <property type="nucleotide sequence ID" value="NZ_FORH01000007.1"/>
</dbReference>
<organism evidence="1 2">
    <name type="scientific">Celeribacter neptunius</name>
    <dbReference type="NCBI Taxonomy" id="588602"/>
    <lineage>
        <taxon>Bacteria</taxon>
        <taxon>Pseudomonadati</taxon>
        <taxon>Pseudomonadota</taxon>
        <taxon>Alphaproteobacteria</taxon>
        <taxon>Rhodobacterales</taxon>
        <taxon>Roseobacteraceae</taxon>
        <taxon>Celeribacter</taxon>
    </lineage>
</organism>
<dbReference type="Proteomes" id="UP000199630">
    <property type="component" value="Unassembled WGS sequence"/>
</dbReference>
<name>A0A1I3VA71_9RHOB</name>
<dbReference type="EMBL" id="FORH01000007">
    <property type="protein sequence ID" value="SFJ91031.1"/>
    <property type="molecule type" value="Genomic_DNA"/>
</dbReference>
<gene>
    <name evidence="1" type="ORF">SAMN04487991_3237</name>
</gene>
<keyword evidence="2" id="KW-1185">Reference proteome</keyword>